<organism evidence="1 2">
    <name type="scientific">Agaricus bisporus var. burnettii</name>
    <dbReference type="NCBI Taxonomy" id="192524"/>
    <lineage>
        <taxon>Eukaryota</taxon>
        <taxon>Fungi</taxon>
        <taxon>Dikarya</taxon>
        <taxon>Basidiomycota</taxon>
        <taxon>Agaricomycotina</taxon>
        <taxon>Agaricomycetes</taxon>
        <taxon>Agaricomycetidae</taxon>
        <taxon>Agaricales</taxon>
        <taxon>Agaricineae</taxon>
        <taxon>Agaricaceae</taxon>
        <taxon>Agaricus</taxon>
    </lineage>
</organism>
<dbReference type="EMBL" id="JABXXO010000014">
    <property type="protein sequence ID" value="KAF7761236.1"/>
    <property type="molecule type" value="Genomic_DNA"/>
</dbReference>
<protein>
    <submittedName>
        <fullName evidence="1">Uncharacterized protein</fullName>
    </submittedName>
</protein>
<evidence type="ECO:0000313" key="1">
    <source>
        <dbReference type="EMBL" id="KAF7761236.1"/>
    </source>
</evidence>
<comment type="caution">
    <text evidence="1">The sequence shown here is derived from an EMBL/GenBank/DDBJ whole genome shotgun (WGS) entry which is preliminary data.</text>
</comment>
<gene>
    <name evidence="1" type="ORF">Agabi119p4_10645</name>
</gene>
<dbReference type="InterPro" id="IPR041078">
    <property type="entry name" value="Plavaka"/>
</dbReference>
<sequence length="256" mass="29407">MLSPDLLHQVIKGTFKDHLVTWVGDYLEEEEGKARAAAIMDDIDHRIAAAPAFPGLRRFPEGRRFKQWTGDDSKALMKVYIPALVGYVPSEIIWALAAFLEFCYIARRSRFSPSGLDELDKQLNSFHHYREVFRETGIRPKGFSLPRQHSLMHYRTLIEEFGAPGGLCSSITESRHITAVKKPWRRSNRYNALRQMLQTNQRLDKLHALRVDFVARKMIPPFHQMVVKEIEDDEAGPVDELDAIKSGSITSFWIPS</sequence>
<proteinExistence type="predicted"/>
<evidence type="ECO:0000313" key="2">
    <source>
        <dbReference type="Proteomes" id="UP000629468"/>
    </source>
</evidence>
<dbReference type="AlphaFoldDB" id="A0A8H7C2L4"/>
<dbReference type="Pfam" id="PF18759">
    <property type="entry name" value="Plavaka"/>
    <property type="match status" value="1"/>
</dbReference>
<reference evidence="1 2" key="1">
    <citation type="journal article" name="Sci. Rep.">
        <title>Telomere-to-telomere assembled and centromere annotated genomes of the two main subspecies of the button mushroom Agaricus bisporus reveal especially polymorphic chromosome ends.</title>
        <authorList>
            <person name="Sonnenberg A.S.M."/>
            <person name="Sedaghat-Telgerd N."/>
            <person name="Lavrijssen B."/>
            <person name="Ohm R.A."/>
            <person name="Hendrickx P.M."/>
            <person name="Scholtmeijer K."/>
            <person name="Baars J.J.P."/>
            <person name="van Peer A."/>
        </authorList>
    </citation>
    <scope>NUCLEOTIDE SEQUENCE [LARGE SCALE GENOMIC DNA]</scope>
    <source>
        <strain evidence="1 2">H119_p4</strain>
    </source>
</reference>
<name>A0A8H7C2L4_AGABI</name>
<dbReference type="Proteomes" id="UP000629468">
    <property type="component" value="Unassembled WGS sequence"/>
</dbReference>
<accession>A0A8H7C2L4</accession>